<protein>
    <submittedName>
        <fullName evidence="3">Uncharacterized protein</fullName>
    </submittedName>
</protein>
<accession>A0A0R2CY73</accession>
<dbReference type="RefSeq" id="WP_009166573.1">
    <property type="nucleotide sequence ID" value="NZ_AYZI01000001.1"/>
</dbReference>
<evidence type="ECO:0000256" key="1">
    <source>
        <dbReference type="SAM" id="Coils"/>
    </source>
</evidence>
<organism evidence="3 4">
    <name type="scientific">Fructilactobacillus florum DSM 22689 = JCM 16035</name>
    <dbReference type="NCBI Taxonomy" id="1423745"/>
    <lineage>
        <taxon>Bacteria</taxon>
        <taxon>Bacillati</taxon>
        <taxon>Bacillota</taxon>
        <taxon>Bacilli</taxon>
        <taxon>Lactobacillales</taxon>
        <taxon>Lactobacillaceae</taxon>
        <taxon>Fructilactobacillus</taxon>
    </lineage>
</organism>
<gene>
    <name evidence="3" type="ORF">FC87_GL000015</name>
</gene>
<feature type="region of interest" description="Disordered" evidence="2">
    <location>
        <begin position="104"/>
        <end position="127"/>
    </location>
</feature>
<dbReference type="EMBL" id="AYZI01000001">
    <property type="protein sequence ID" value="KRM92403.1"/>
    <property type="molecule type" value="Genomic_DNA"/>
</dbReference>
<dbReference type="PATRIC" id="fig|1423745.4.peg.19"/>
<evidence type="ECO:0000313" key="4">
    <source>
        <dbReference type="Proteomes" id="UP000051586"/>
    </source>
</evidence>
<proteinExistence type="predicted"/>
<dbReference type="AlphaFoldDB" id="A0A0R2CY73"/>
<feature type="coiled-coil region" evidence="1">
    <location>
        <begin position="74"/>
        <end position="101"/>
    </location>
</feature>
<name>A0A0R2CY73_9LACO</name>
<evidence type="ECO:0000256" key="2">
    <source>
        <dbReference type="SAM" id="MobiDB-lite"/>
    </source>
</evidence>
<dbReference type="Proteomes" id="UP000051586">
    <property type="component" value="Unassembled WGS sequence"/>
</dbReference>
<comment type="caution">
    <text evidence="3">The sequence shown here is derived from an EMBL/GenBank/DDBJ whole genome shotgun (WGS) entry which is preliminary data.</text>
</comment>
<keyword evidence="1" id="KW-0175">Coiled coil</keyword>
<evidence type="ECO:0000313" key="3">
    <source>
        <dbReference type="EMBL" id="KRM92403.1"/>
    </source>
</evidence>
<sequence length="148" mass="16572">MKIKTGLLMGGLLTSTAAYLAFRMLDEEKQRKLKIDALETVEDAKDRAVDYALYAADTLADTRDSLTETMGNYKDSLNVTSQKVNDKLNDLKDDLSQLQAYLRVRTTDDSGQPETDENDDITVKIDDQFTNDAKGINTLDDHGDQTEE</sequence>
<dbReference type="STRING" id="1423745.GCA_001311215_00657"/>
<reference evidence="3 4" key="1">
    <citation type="journal article" date="2015" name="Genome Announc.">
        <title>Expanding the biotechnology potential of lactobacilli through comparative genomics of 213 strains and associated genera.</title>
        <authorList>
            <person name="Sun Z."/>
            <person name="Harris H.M."/>
            <person name="McCann A."/>
            <person name="Guo C."/>
            <person name="Argimon S."/>
            <person name="Zhang W."/>
            <person name="Yang X."/>
            <person name="Jeffery I.B."/>
            <person name="Cooney J.C."/>
            <person name="Kagawa T.F."/>
            <person name="Liu W."/>
            <person name="Song Y."/>
            <person name="Salvetti E."/>
            <person name="Wrobel A."/>
            <person name="Rasinkangas P."/>
            <person name="Parkhill J."/>
            <person name="Rea M.C."/>
            <person name="O'Sullivan O."/>
            <person name="Ritari J."/>
            <person name="Douillard F.P."/>
            <person name="Paul Ross R."/>
            <person name="Yang R."/>
            <person name="Briner A.E."/>
            <person name="Felis G.E."/>
            <person name="de Vos W.M."/>
            <person name="Barrangou R."/>
            <person name="Klaenhammer T.R."/>
            <person name="Caufield P.W."/>
            <person name="Cui Y."/>
            <person name="Zhang H."/>
            <person name="O'Toole P.W."/>
        </authorList>
    </citation>
    <scope>NUCLEOTIDE SEQUENCE [LARGE SCALE GENOMIC DNA]</scope>
    <source>
        <strain evidence="3 4">DSM 22689</strain>
    </source>
</reference>